<feature type="non-terminal residue" evidence="1">
    <location>
        <position position="1"/>
    </location>
</feature>
<evidence type="ECO:0000313" key="1">
    <source>
        <dbReference type="EMBL" id="GAH54285.1"/>
    </source>
</evidence>
<reference evidence="1" key="1">
    <citation type="journal article" date="2014" name="Front. Microbiol.">
        <title>High frequency of phylogenetically diverse reductive dehalogenase-homologous genes in deep subseafloor sedimentary metagenomes.</title>
        <authorList>
            <person name="Kawai M."/>
            <person name="Futagami T."/>
            <person name="Toyoda A."/>
            <person name="Takaki Y."/>
            <person name="Nishi S."/>
            <person name="Hori S."/>
            <person name="Arai W."/>
            <person name="Tsubouchi T."/>
            <person name="Morono Y."/>
            <person name="Uchiyama I."/>
            <person name="Ito T."/>
            <person name="Fujiyama A."/>
            <person name="Inagaki F."/>
            <person name="Takami H."/>
        </authorList>
    </citation>
    <scope>NUCLEOTIDE SEQUENCE</scope>
    <source>
        <strain evidence="1">Expedition CK06-06</strain>
    </source>
</reference>
<sequence length="51" mass="5726">HKRAAAEITAAAAKNRLKFCKVIVGNPIIKYNVRFMLVTICSENTVYFVVI</sequence>
<gene>
    <name evidence="1" type="ORF">S03H2_30186</name>
</gene>
<proteinExistence type="predicted"/>
<comment type="caution">
    <text evidence="1">The sequence shown here is derived from an EMBL/GenBank/DDBJ whole genome shotgun (WGS) entry which is preliminary data.</text>
</comment>
<name>X1HB28_9ZZZZ</name>
<dbReference type="AlphaFoldDB" id="X1HB28"/>
<protein>
    <submittedName>
        <fullName evidence="1">Uncharacterized protein</fullName>
    </submittedName>
</protein>
<organism evidence="1">
    <name type="scientific">marine sediment metagenome</name>
    <dbReference type="NCBI Taxonomy" id="412755"/>
    <lineage>
        <taxon>unclassified sequences</taxon>
        <taxon>metagenomes</taxon>
        <taxon>ecological metagenomes</taxon>
    </lineage>
</organism>
<dbReference type="EMBL" id="BARU01018252">
    <property type="protein sequence ID" value="GAH54285.1"/>
    <property type="molecule type" value="Genomic_DNA"/>
</dbReference>
<accession>X1HB28</accession>